<gene>
    <name evidence="1" type="ORF">GCM10010123_41910</name>
</gene>
<protein>
    <submittedName>
        <fullName evidence="1">Uncharacterized protein</fullName>
    </submittedName>
</protein>
<evidence type="ECO:0000313" key="1">
    <source>
        <dbReference type="EMBL" id="GGK07559.1"/>
    </source>
</evidence>
<sequence length="81" mass="8608">MDRYTVEPLPDDGSAGEWRRYRRRFAAGLVGGEGGGTAGLGRGRQPRGWMSNVPVGGCAPWHLPETVSVNVRPATGTKSAL</sequence>
<dbReference type="AlphaFoldDB" id="A0A8J3BAG2"/>
<reference evidence="1" key="1">
    <citation type="journal article" date="2014" name="Int. J. Syst. Evol. Microbiol.">
        <title>Complete genome sequence of Corynebacterium casei LMG S-19264T (=DSM 44701T), isolated from a smear-ripened cheese.</title>
        <authorList>
            <consortium name="US DOE Joint Genome Institute (JGI-PGF)"/>
            <person name="Walter F."/>
            <person name="Albersmeier A."/>
            <person name="Kalinowski J."/>
            <person name="Ruckert C."/>
        </authorList>
    </citation>
    <scope>NUCLEOTIDE SEQUENCE</scope>
    <source>
        <strain evidence="1">JCM 3090</strain>
    </source>
</reference>
<evidence type="ECO:0000313" key="2">
    <source>
        <dbReference type="Proteomes" id="UP000649739"/>
    </source>
</evidence>
<accession>A0A8J3BAG2</accession>
<dbReference type="EMBL" id="BMQB01000011">
    <property type="protein sequence ID" value="GGK07559.1"/>
    <property type="molecule type" value="Genomic_DNA"/>
</dbReference>
<comment type="caution">
    <text evidence="1">The sequence shown here is derived from an EMBL/GenBank/DDBJ whole genome shotgun (WGS) entry which is preliminary data.</text>
</comment>
<reference evidence="1" key="2">
    <citation type="submission" date="2020-09" db="EMBL/GenBank/DDBJ databases">
        <authorList>
            <person name="Sun Q."/>
            <person name="Ohkuma M."/>
        </authorList>
    </citation>
    <scope>NUCLEOTIDE SEQUENCE</scope>
    <source>
        <strain evidence="1">JCM 3090</strain>
    </source>
</reference>
<organism evidence="1 2">
    <name type="scientific">Pilimelia anulata</name>
    <dbReference type="NCBI Taxonomy" id="53371"/>
    <lineage>
        <taxon>Bacteria</taxon>
        <taxon>Bacillati</taxon>
        <taxon>Actinomycetota</taxon>
        <taxon>Actinomycetes</taxon>
        <taxon>Micromonosporales</taxon>
        <taxon>Micromonosporaceae</taxon>
        <taxon>Pilimelia</taxon>
    </lineage>
</organism>
<keyword evidence="2" id="KW-1185">Reference proteome</keyword>
<name>A0A8J3BAG2_9ACTN</name>
<proteinExistence type="predicted"/>
<dbReference type="Proteomes" id="UP000649739">
    <property type="component" value="Unassembled WGS sequence"/>
</dbReference>